<dbReference type="GO" id="GO:0044773">
    <property type="term" value="P:mitotic DNA damage checkpoint signaling"/>
    <property type="evidence" value="ECO:0007669"/>
    <property type="project" value="TreeGrafter"/>
</dbReference>
<dbReference type="InterPro" id="IPR011009">
    <property type="entry name" value="Kinase-like_dom_sf"/>
</dbReference>
<dbReference type="EMBL" id="MN739539">
    <property type="protein sequence ID" value="QHT11941.1"/>
    <property type="molecule type" value="Genomic_DNA"/>
</dbReference>
<dbReference type="SMART" id="SM00220">
    <property type="entry name" value="S_TKc"/>
    <property type="match status" value="1"/>
</dbReference>
<feature type="region of interest" description="Disordered" evidence="1">
    <location>
        <begin position="433"/>
        <end position="485"/>
    </location>
</feature>
<dbReference type="AlphaFoldDB" id="A0A6C0D5X6"/>
<dbReference type="Gene3D" id="1.10.510.10">
    <property type="entry name" value="Transferase(Phosphotransferase) domain 1"/>
    <property type="match status" value="2"/>
</dbReference>
<sequence>MNLFTSGYDNYTGEIIVDDIKYKKKILCNDVKLINNLMNENRLKTAKIDEYSLECSNESYYATEQPFASGGFNNVYEIKNKNEIKDENKILRVTKRNLANNSNFNRAVNFITKKIGLNKNEQLLHDEIEGLFLQCYMHKKCPDYICKIYEFGFLKSEKGEKRVYAILEKLKYSNIAKISIKDNPNHNLKQLIQQALKGLKCMNEENFVHLDIKQDNIGIGNDDKAKIFDFGFARYLPNNPTKADTVFGSRFFVDPERLLLRKTYLNADIYAFGNMLINLYISQDTINTVFKNENRKKNNSTLLQDSKLPQKYIDYFEKKYTESGTRTQEQIKELTMYFVMRLYGTRELYQNLIELVEEDDFKTNDIYKEEASRIYNNDDESIKNDTKNMIDLIKNMMKYDANARFTSEQSLRHKWFILNENVHDNSKIDSKYTDDKLVLPPSEDEQIGGTSKSQKTRRNNTKNGRIFKSQKTKRKNTKKKHQRKR</sequence>
<dbReference type="InterPro" id="IPR000719">
    <property type="entry name" value="Prot_kinase_dom"/>
</dbReference>
<accession>A0A6C0D5X6</accession>
<dbReference type="GO" id="GO:0004674">
    <property type="term" value="F:protein serine/threonine kinase activity"/>
    <property type="evidence" value="ECO:0007669"/>
    <property type="project" value="TreeGrafter"/>
</dbReference>
<protein>
    <recommendedName>
        <fullName evidence="2">Protein kinase domain-containing protein</fullName>
    </recommendedName>
</protein>
<dbReference type="SUPFAM" id="SSF56112">
    <property type="entry name" value="Protein kinase-like (PK-like)"/>
    <property type="match status" value="1"/>
</dbReference>
<dbReference type="PROSITE" id="PS50011">
    <property type="entry name" value="PROTEIN_KINASE_DOM"/>
    <property type="match status" value="1"/>
</dbReference>
<feature type="domain" description="Protein kinase" evidence="2">
    <location>
        <begin position="61"/>
        <end position="416"/>
    </location>
</feature>
<dbReference type="GO" id="GO:0005634">
    <property type="term" value="C:nucleus"/>
    <property type="evidence" value="ECO:0007669"/>
    <property type="project" value="TreeGrafter"/>
</dbReference>
<organism evidence="3">
    <name type="scientific">viral metagenome</name>
    <dbReference type="NCBI Taxonomy" id="1070528"/>
    <lineage>
        <taxon>unclassified sequences</taxon>
        <taxon>metagenomes</taxon>
        <taxon>organismal metagenomes</taxon>
    </lineage>
</organism>
<dbReference type="Pfam" id="PF00069">
    <property type="entry name" value="Pkinase"/>
    <property type="match status" value="1"/>
</dbReference>
<evidence type="ECO:0000256" key="1">
    <source>
        <dbReference type="SAM" id="MobiDB-lite"/>
    </source>
</evidence>
<name>A0A6C0D5X6_9ZZZZ</name>
<dbReference type="PANTHER" id="PTHR44167">
    <property type="entry name" value="OVARIAN-SPECIFIC SERINE/THREONINE-PROTEIN KINASE LOK-RELATED"/>
    <property type="match status" value="1"/>
</dbReference>
<reference evidence="3" key="1">
    <citation type="journal article" date="2020" name="Nature">
        <title>Giant virus diversity and host interactions through global metagenomics.</title>
        <authorList>
            <person name="Schulz F."/>
            <person name="Roux S."/>
            <person name="Paez-Espino D."/>
            <person name="Jungbluth S."/>
            <person name="Walsh D.A."/>
            <person name="Denef V.J."/>
            <person name="McMahon K.D."/>
            <person name="Konstantinidis K.T."/>
            <person name="Eloe-Fadrosh E.A."/>
            <person name="Kyrpides N.C."/>
            <person name="Woyke T."/>
        </authorList>
    </citation>
    <scope>NUCLEOTIDE SEQUENCE</scope>
    <source>
        <strain evidence="3">GVMAG-M-3300023174-124</strain>
    </source>
</reference>
<dbReference type="PANTHER" id="PTHR44167:SF24">
    <property type="entry name" value="SERINE_THREONINE-PROTEIN KINASE CHK2"/>
    <property type="match status" value="1"/>
</dbReference>
<proteinExistence type="predicted"/>
<dbReference type="GO" id="GO:0005524">
    <property type="term" value="F:ATP binding"/>
    <property type="evidence" value="ECO:0007669"/>
    <property type="project" value="InterPro"/>
</dbReference>
<evidence type="ECO:0000313" key="3">
    <source>
        <dbReference type="EMBL" id="QHT11941.1"/>
    </source>
</evidence>
<feature type="compositionally biased region" description="Basic residues" evidence="1">
    <location>
        <begin position="468"/>
        <end position="485"/>
    </location>
</feature>
<evidence type="ECO:0000259" key="2">
    <source>
        <dbReference type="PROSITE" id="PS50011"/>
    </source>
</evidence>
<dbReference type="GO" id="GO:0005737">
    <property type="term" value="C:cytoplasm"/>
    <property type="evidence" value="ECO:0007669"/>
    <property type="project" value="TreeGrafter"/>
</dbReference>